<feature type="transmembrane region" description="Helical" evidence="1">
    <location>
        <begin position="94"/>
        <end position="127"/>
    </location>
</feature>
<feature type="transmembrane region" description="Helical" evidence="1">
    <location>
        <begin position="24"/>
        <end position="44"/>
    </location>
</feature>
<feature type="domain" description="DUF1468" evidence="2">
    <location>
        <begin position="25"/>
        <end position="163"/>
    </location>
</feature>
<dbReference type="EMBL" id="RQYT01000003">
    <property type="protein sequence ID" value="RRD51000.1"/>
    <property type="molecule type" value="Genomic_DNA"/>
</dbReference>
<evidence type="ECO:0000259" key="2">
    <source>
        <dbReference type="Pfam" id="PF07331"/>
    </source>
</evidence>
<dbReference type="OrthoDB" id="7950028at2"/>
<dbReference type="Proteomes" id="UP000280935">
    <property type="component" value="Unassembled WGS sequence"/>
</dbReference>
<evidence type="ECO:0000313" key="3">
    <source>
        <dbReference type="EMBL" id="RRD51000.1"/>
    </source>
</evidence>
<sequence length="163" mass="17419">MTEAVGGEGSSPPVTAAPSRPLEVAASLAVVVLGVAMFLGARIIRVRNETGGIDPRWWPGVIGAGIAVMGLWMLVDAVRAPISREVAPAQRSGWVQMAATVAGLGVVLLLWQIGVSFLVLGPGYLVVMNWVFRLRTWRSLLLFPGIVLVLLLLVFQMLLKVPL</sequence>
<dbReference type="InterPro" id="IPR009936">
    <property type="entry name" value="DUF1468"/>
</dbReference>
<evidence type="ECO:0000313" key="4">
    <source>
        <dbReference type="Proteomes" id="UP000280935"/>
    </source>
</evidence>
<protein>
    <recommendedName>
        <fullName evidence="2">DUF1468 domain-containing protein</fullName>
    </recommendedName>
</protein>
<reference evidence="3 4" key="1">
    <citation type="submission" date="2018-11" db="EMBL/GenBank/DDBJ databases">
        <title>Genomes From Bacteria Associated with the Canine Oral Cavity: a Test Case for Automated Genome-Based Taxonomic Assignment.</title>
        <authorList>
            <person name="Coil D.A."/>
            <person name="Jospin G."/>
            <person name="Darling A.E."/>
            <person name="Wallis C."/>
            <person name="Davis I.J."/>
            <person name="Harris S."/>
            <person name="Eisen J.A."/>
            <person name="Holcombe L.J."/>
            <person name="O'Flynn C."/>
        </authorList>
    </citation>
    <scope>NUCLEOTIDE SEQUENCE [LARGE SCALE GENOMIC DNA]</scope>
    <source>
        <strain evidence="3 4">OH2822_COT-296</strain>
    </source>
</reference>
<keyword evidence="1" id="KW-1133">Transmembrane helix</keyword>
<evidence type="ECO:0000256" key="1">
    <source>
        <dbReference type="SAM" id="Phobius"/>
    </source>
</evidence>
<gene>
    <name evidence="3" type="ORF">EII35_02830</name>
</gene>
<feature type="transmembrane region" description="Helical" evidence="1">
    <location>
        <begin position="56"/>
        <end position="74"/>
    </location>
</feature>
<name>A0A3P1X001_9ACTN</name>
<dbReference type="Pfam" id="PF07331">
    <property type="entry name" value="TctB"/>
    <property type="match status" value="1"/>
</dbReference>
<feature type="transmembrane region" description="Helical" evidence="1">
    <location>
        <begin position="139"/>
        <end position="159"/>
    </location>
</feature>
<organism evidence="3 4">
    <name type="scientific">Arachnia propionica</name>
    <dbReference type="NCBI Taxonomy" id="1750"/>
    <lineage>
        <taxon>Bacteria</taxon>
        <taxon>Bacillati</taxon>
        <taxon>Actinomycetota</taxon>
        <taxon>Actinomycetes</taxon>
        <taxon>Propionibacteriales</taxon>
        <taxon>Propionibacteriaceae</taxon>
        <taxon>Arachnia</taxon>
    </lineage>
</organism>
<keyword evidence="1" id="KW-0472">Membrane</keyword>
<keyword evidence="1" id="KW-0812">Transmembrane</keyword>
<comment type="caution">
    <text evidence="3">The sequence shown here is derived from an EMBL/GenBank/DDBJ whole genome shotgun (WGS) entry which is preliminary data.</text>
</comment>
<proteinExistence type="predicted"/>
<dbReference type="AlphaFoldDB" id="A0A3P1X001"/>
<dbReference type="RefSeq" id="WP_125226948.1">
    <property type="nucleotide sequence ID" value="NZ_RQYT01000003.1"/>
</dbReference>
<accession>A0A3P1X001</accession>